<dbReference type="AlphaFoldDB" id="A0A6L2J5U2"/>
<organism evidence="3">
    <name type="scientific">Tanacetum cinerariifolium</name>
    <name type="common">Dalmatian daisy</name>
    <name type="synonym">Chrysanthemum cinerariifolium</name>
    <dbReference type="NCBI Taxonomy" id="118510"/>
    <lineage>
        <taxon>Eukaryota</taxon>
        <taxon>Viridiplantae</taxon>
        <taxon>Streptophyta</taxon>
        <taxon>Embryophyta</taxon>
        <taxon>Tracheophyta</taxon>
        <taxon>Spermatophyta</taxon>
        <taxon>Magnoliopsida</taxon>
        <taxon>eudicotyledons</taxon>
        <taxon>Gunneridae</taxon>
        <taxon>Pentapetalae</taxon>
        <taxon>asterids</taxon>
        <taxon>campanulids</taxon>
        <taxon>Asterales</taxon>
        <taxon>Asteraceae</taxon>
        <taxon>Asteroideae</taxon>
        <taxon>Anthemideae</taxon>
        <taxon>Anthemidinae</taxon>
        <taxon>Tanacetum</taxon>
    </lineage>
</organism>
<feature type="compositionally biased region" description="Basic and acidic residues" evidence="2">
    <location>
        <begin position="159"/>
        <end position="191"/>
    </location>
</feature>
<protein>
    <submittedName>
        <fullName evidence="3">Uncharacterized protein</fullName>
    </submittedName>
</protein>
<dbReference type="EMBL" id="BKCJ010000300">
    <property type="protein sequence ID" value="GEU31927.1"/>
    <property type="molecule type" value="Genomic_DNA"/>
</dbReference>
<feature type="region of interest" description="Disordered" evidence="2">
    <location>
        <begin position="134"/>
        <end position="191"/>
    </location>
</feature>
<sequence>MTKGSGVCDCRLWGVERVGSVKVSGRGGLQAWWETVEHLNKILDVATLAIEKNVTKSLETVILTISSSQPPSLYEAAATLSGIKLTKILIDIMEKNKSCDVPDYKRELYDALVKSYNTNKDILESYGEVFSLKRSQDDKDKDQDPSAGLDCERKRRKSSKDDESSLESRSKEKKSSRVRHEDNDEQPADKEVTKADWLTNLTIDERYDLNVALHMYTRRMVIQWRVEDLQLCVESYQKKLKLTKPDTYRSNLRNKTAYTSYSDPHGIIYVDQNRRKRLMRTYELYKFSDGTLNDVWSALHDINQKDIPRDIPLDIVVVLRYEKRSKSENKGKVLTEIELVLEQTQQGTSYEVSVSVEGVEELKRKVKIKGEKKEALLTLRRKPSIHKDGHGGQSVKVKELQERCVIKAFKLSYRKNYEQVVPKDTRSQEGKRSQDNDKRLCLVDYLKEFKITFISSQSLNLMITTLIHKLKIKVKDYDLKTKAPGVVKLEIGGNVNFEMKSQFMRELREDTFFRKKNDDAHDHVERVLDIVSLFNIPGVSHDVVMLRIFPNTLTGAAKRLVERIPPGTVDSYDLFKKAFIQRKVKYGEFSRPFPNNRYDGRFNKGGYDQPSSREKRPSLTEIINKYMEEASKRQAEKDEWLMKFFRSTEASQETHDKLIQGLEGKVKTLANEVERRANNKKFEECKTIYSKNRLPLYTPFYYSPEEIKYFSANFGFSDNEEQETNDSGMAEAVAALKATLKKKREEPKTVKQNVNYYRERFEDEEDDLEEYLEDLEECGEDKANTILGVIHDKLNNDLFNNTSEDEDDLEGIMDYLKPRSYDGFIDLDDKACNKRRCGFLRMTYEEPTPSLIEKAKVV</sequence>
<gene>
    <name evidence="3" type="ORF">Tci_003905</name>
</gene>
<evidence type="ECO:0000256" key="2">
    <source>
        <dbReference type="SAM" id="MobiDB-lite"/>
    </source>
</evidence>
<reference evidence="3" key="1">
    <citation type="journal article" date="2019" name="Sci. Rep.">
        <title>Draft genome of Tanacetum cinerariifolium, the natural source of mosquito coil.</title>
        <authorList>
            <person name="Yamashiro T."/>
            <person name="Shiraishi A."/>
            <person name="Satake H."/>
            <person name="Nakayama K."/>
        </authorList>
    </citation>
    <scope>NUCLEOTIDE SEQUENCE</scope>
</reference>
<evidence type="ECO:0000256" key="1">
    <source>
        <dbReference type="SAM" id="Coils"/>
    </source>
</evidence>
<name>A0A6L2J5U2_TANCI</name>
<keyword evidence="1" id="KW-0175">Coiled coil</keyword>
<accession>A0A6L2J5U2</accession>
<comment type="caution">
    <text evidence="3">The sequence shown here is derived from an EMBL/GenBank/DDBJ whole genome shotgun (WGS) entry which is preliminary data.</text>
</comment>
<evidence type="ECO:0000313" key="3">
    <source>
        <dbReference type="EMBL" id="GEU31927.1"/>
    </source>
</evidence>
<feature type="compositionally biased region" description="Basic and acidic residues" evidence="2">
    <location>
        <begin position="134"/>
        <end position="144"/>
    </location>
</feature>
<proteinExistence type="predicted"/>
<feature type="coiled-coil region" evidence="1">
    <location>
        <begin position="754"/>
        <end position="781"/>
    </location>
</feature>